<protein>
    <submittedName>
        <fullName evidence="3">Uncharacterized protein</fullName>
    </submittedName>
</protein>
<organism evidence="3 4">
    <name type="scientific">Batillaria attramentaria</name>
    <dbReference type="NCBI Taxonomy" id="370345"/>
    <lineage>
        <taxon>Eukaryota</taxon>
        <taxon>Metazoa</taxon>
        <taxon>Spiralia</taxon>
        <taxon>Lophotrochozoa</taxon>
        <taxon>Mollusca</taxon>
        <taxon>Gastropoda</taxon>
        <taxon>Caenogastropoda</taxon>
        <taxon>Sorbeoconcha</taxon>
        <taxon>Cerithioidea</taxon>
        <taxon>Batillariidae</taxon>
        <taxon>Batillaria</taxon>
    </lineage>
</organism>
<keyword evidence="2" id="KW-1133">Transmembrane helix</keyword>
<evidence type="ECO:0000256" key="1">
    <source>
        <dbReference type="SAM" id="MobiDB-lite"/>
    </source>
</evidence>
<name>A0ABD0KBC9_9CAEN</name>
<gene>
    <name evidence="3" type="ORF">BaRGS_00024290</name>
</gene>
<evidence type="ECO:0000256" key="2">
    <source>
        <dbReference type="SAM" id="Phobius"/>
    </source>
</evidence>
<feature type="transmembrane region" description="Helical" evidence="2">
    <location>
        <begin position="75"/>
        <end position="100"/>
    </location>
</feature>
<evidence type="ECO:0000313" key="3">
    <source>
        <dbReference type="EMBL" id="KAK7484405.1"/>
    </source>
</evidence>
<dbReference type="Proteomes" id="UP001519460">
    <property type="component" value="Unassembled WGS sequence"/>
</dbReference>
<feature type="region of interest" description="Disordered" evidence="1">
    <location>
        <begin position="133"/>
        <end position="156"/>
    </location>
</feature>
<keyword evidence="2" id="KW-0812">Transmembrane</keyword>
<accession>A0ABD0KBC9</accession>
<proteinExistence type="predicted"/>
<dbReference type="EMBL" id="JACVVK020000210">
    <property type="protein sequence ID" value="KAK7484405.1"/>
    <property type="molecule type" value="Genomic_DNA"/>
</dbReference>
<evidence type="ECO:0000313" key="4">
    <source>
        <dbReference type="Proteomes" id="UP001519460"/>
    </source>
</evidence>
<keyword evidence="2" id="KW-0472">Membrane</keyword>
<dbReference type="AlphaFoldDB" id="A0ABD0KBC9"/>
<comment type="caution">
    <text evidence="3">The sequence shown here is derived from an EMBL/GenBank/DDBJ whole genome shotgun (WGS) entry which is preliminary data.</text>
</comment>
<sequence length="172" mass="19200">MFIAGYFGYKASLANVESEVPRFVKRNITVHYVLCVTCCSFCALAASFAGWALALCFQDNEDLRDQCLPVRDVKMAFTISDIVLNTFLTVISIIGTVFFCKYMRTFGLGNLVNRFQQLEREVQDLRAQLAVASSQAPTENRNQVHPLSSTTGGKPGEKNLFVEYGIIDKTAY</sequence>
<feature type="transmembrane region" description="Helical" evidence="2">
    <location>
        <begin position="32"/>
        <end position="55"/>
    </location>
</feature>
<feature type="compositionally biased region" description="Polar residues" evidence="1">
    <location>
        <begin position="133"/>
        <end position="152"/>
    </location>
</feature>
<keyword evidence="4" id="KW-1185">Reference proteome</keyword>
<reference evidence="3 4" key="1">
    <citation type="journal article" date="2023" name="Sci. Data">
        <title>Genome assembly of the Korean intertidal mud-creeper Batillaria attramentaria.</title>
        <authorList>
            <person name="Patra A.K."/>
            <person name="Ho P.T."/>
            <person name="Jun S."/>
            <person name="Lee S.J."/>
            <person name="Kim Y."/>
            <person name="Won Y.J."/>
        </authorList>
    </citation>
    <scope>NUCLEOTIDE SEQUENCE [LARGE SCALE GENOMIC DNA]</scope>
    <source>
        <strain evidence="3">Wonlab-2016</strain>
    </source>
</reference>